<dbReference type="Proteomes" id="UP000021210">
    <property type="component" value="Unassembled WGS sequence"/>
</dbReference>
<reference evidence="1 2" key="1">
    <citation type="submission" date="2013-12" db="EMBL/GenBank/DDBJ databases">
        <authorList>
            <person name="Zelazny A."/>
            <person name="Olivier K."/>
            <person name="Holland S."/>
            <person name="Lenaerts A."/>
            <person name="Ordway D."/>
            <person name="DeGroote M.A."/>
            <person name="Parker T."/>
            <person name="Sizemore C."/>
            <person name="Tallon L.J."/>
            <person name="Sadzewicz L.K."/>
            <person name="Sengamalay N."/>
            <person name="Fraser C.M."/>
            <person name="Hine E."/>
            <person name="Shefchek K.A."/>
            <person name="Das S.P."/>
            <person name="Tettelin H."/>
        </authorList>
    </citation>
    <scope>NUCLEOTIDE SEQUENCE [LARGE SCALE GENOMIC DNA]</scope>
    <source>
        <strain evidence="1 2">1948</strain>
    </source>
</reference>
<dbReference type="AlphaFoldDB" id="A0A829QAW0"/>
<gene>
    <name evidence="1" type="ORF">I542_0385</name>
</gene>
<organism evidence="1 2">
    <name type="scientific">Mycobacteroides abscessus 1948</name>
    <dbReference type="NCBI Taxonomy" id="1299323"/>
    <lineage>
        <taxon>Bacteria</taxon>
        <taxon>Bacillati</taxon>
        <taxon>Actinomycetota</taxon>
        <taxon>Actinomycetes</taxon>
        <taxon>Mycobacteriales</taxon>
        <taxon>Mycobacteriaceae</taxon>
        <taxon>Mycobacteroides</taxon>
        <taxon>Mycobacteroides abscessus</taxon>
    </lineage>
</organism>
<name>A0A829QAW0_9MYCO</name>
<protein>
    <submittedName>
        <fullName evidence="1">Uncharacterized protein</fullName>
    </submittedName>
</protein>
<evidence type="ECO:0000313" key="1">
    <source>
        <dbReference type="EMBL" id="EUA60254.1"/>
    </source>
</evidence>
<proteinExistence type="predicted"/>
<accession>A0A829QAW0</accession>
<comment type="caution">
    <text evidence="1">The sequence shown here is derived from an EMBL/GenBank/DDBJ whole genome shotgun (WGS) entry which is preliminary data.</text>
</comment>
<dbReference type="EMBL" id="JAOH01000002">
    <property type="protein sequence ID" value="EUA60254.1"/>
    <property type="molecule type" value="Genomic_DNA"/>
</dbReference>
<sequence>MTMSDERLDSLAKELCEKRSVSAPLRWDSLTSDQKDTWRRMAAQRLNDQEAV</sequence>
<evidence type="ECO:0000313" key="2">
    <source>
        <dbReference type="Proteomes" id="UP000021210"/>
    </source>
</evidence>